<feature type="chain" id="PRO_5013674911" description="Secreted protein" evidence="2">
    <location>
        <begin position="23"/>
        <end position="103"/>
    </location>
</feature>
<sequence length="103" mass="11853">RNYARHAVFPIGLFIVLHAVCCVKEGDMVSNYARGYQGYESDFSDEEGEPDTNAKKRRTHSHLKTDGKPLQISLRDMSTHQFSSTFQTRAGKLKRIEKKKKKH</sequence>
<evidence type="ECO:0000313" key="3">
    <source>
        <dbReference type="EMBL" id="PIO25280.1"/>
    </source>
</evidence>
<accession>A0A2G9RBM2</accession>
<proteinExistence type="predicted"/>
<dbReference type="AlphaFoldDB" id="A0A2G9RBM2"/>
<organism evidence="3 4">
    <name type="scientific">Aquarana catesbeiana</name>
    <name type="common">American bullfrog</name>
    <name type="synonym">Rana catesbeiana</name>
    <dbReference type="NCBI Taxonomy" id="8400"/>
    <lineage>
        <taxon>Eukaryota</taxon>
        <taxon>Metazoa</taxon>
        <taxon>Chordata</taxon>
        <taxon>Craniata</taxon>
        <taxon>Vertebrata</taxon>
        <taxon>Euteleostomi</taxon>
        <taxon>Amphibia</taxon>
        <taxon>Batrachia</taxon>
        <taxon>Anura</taxon>
        <taxon>Neobatrachia</taxon>
        <taxon>Ranoidea</taxon>
        <taxon>Ranidae</taxon>
        <taxon>Aquarana</taxon>
    </lineage>
</organism>
<protein>
    <recommendedName>
        <fullName evidence="5">Secreted protein</fullName>
    </recommendedName>
</protein>
<gene>
    <name evidence="3" type="ORF">AB205_0218600</name>
</gene>
<name>A0A2G9RBM2_AQUCT</name>
<feature type="region of interest" description="Disordered" evidence="1">
    <location>
        <begin position="82"/>
        <end position="103"/>
    </location>
</feature>
<evidence type="ECO:0008006" key="5">
    <source>
        <dbReference type="Google" id="ProtNLM"/>
    </source>
</evidence>
<keyword evidence="4" id="KW-1185">Reference proteome</keyword>
<keyword evidence="2" id="KW-0732">Signal</keyword>
<evidence type="ECO:0000256" key="2">
    <source>
        <dbReference type="SAM" id="SignalP"/>
    </source>
</evidence>
<reference evidence="4" key="1">
    <citation type="journal article" date="2017" name="Nat. Commun.">
        <title>The North American bullfrog draft genome provides insight into hormonal regulation of long noncoding RNA.</title>
        <authorList>
            <person name="Hammond S.A."/>
            <person name="Warren R.L."/>
            <person name="Vandervalk B.P."/>
            <person name="Kucuk E."/>
            <person name="Khan H."/>
            <person name="Gibb E.A."/>
            <person name="Pandoh P."/>
            <person name="Kirk H."/>
            <person name="Zhao Y."/>
            <person name="Jones M."/>
            <person name="Mungall A.J."/>
            <person name="Coope R."/>
            <person name="Pleasance S."/>
            <person name="Moore R.A."/>
            <person name="Holt R.A."/>
            <person name="Round J.M."/>
            <person name="Ohora S."/>
            <person name="Walle B.V."/>
            <person name="Veldhoen N."/>
            <person name="Helbing C.C."/>
            <person name="Birol I."/>
        </authorList>
    </citation>
    <scope>NUCLEOTIDE SEQUENCE [LARGE SCALE GENOMIC DNA]</scope>
</reference>
<feature type="compositionally biased region" description="Basic residues" evidence="1">
    <location>
        <begin position="91"/>
        <end position="103"/>
    </location>
</feature>
<dbReference type="Proteomes" id="UP000228934">
    <property type="component" value="Unassembled WGS sequence"/>
</dbReference>
<feature type="signal peptide" evidence="2">
    <location>
        <begin position="1"/>
        <end position="22"/>
    </location>
</feature>
<feature type="region of interest" description="Disordered" evidence="1">
    <location>
        <begin position="39"/>
        <end position="66"/>
    </location>
</feature>
<feature type="non-terminal residue" evidence="3">
    <location>
        <position position="1"/>
    </location>
</feature>
<dbReference type="EMBL" id="KV947675">
    <property type="protein sequence ID" value="PIO25280.1"/>
    <property type="molecule type" value="Genomic_DNA"/>
</dbReference>
<evidence type="ECO:0000256" key="1">
    <source>
        <dbReference type="SAM" id="MobiDB-lite"/>
    </source>
</evidence>
<evidence type="ECO:0000313" key="4">
    <source>
        <dbReference type="Proteomes" id="UP000228934"/>
    </source>
</evidence>